<feature type="domain" description="DEAD-box RNA helicase Q" evidence="6">
    <location>
        <begin position="9"/>
        <end position="37"/>
    </location>
</feature>
<dbReference type="EMBL" id="UINC01204322">
    <property type="protein sequence ID" value="SVE24995.1"/>
    <property type="molecule type" value="Genomic_DNA"/>
</dbReference>
<evidence type="ECO:0000256" key="1">
    <source>
        <dbReference type="ARBA" id="ARBA00022741"/>
    </source>
</evidence>
<keyword evidence="3" id="KW-0347">Helicase</keyword>
<dbReference type="PANTHER" id="PTHR47959">
    <property type="entry name" value="ATP-DEPENDENT RNA HELICASE RHLE-RELATED"/>
    <property type="match status" value="1"/>
</dbReference>
<evidence type="ECO:0008006" key="8">
    <source>
        <dbReference type="Google" id="ProtNLM"/>
    </source>
</evidence>
<evidence type="ECO:0000256" key="3">
    <source>
        <dbReference type="ARBA" id="ARBA00022806"/>
    </source>
</evidence>
<evidence type="ECO:0000259" key="6">
    <source>
        <dbReference type="PROSITE" id="PS51195"/>
    </source>
</evidence>
<name>A0A383C098_9ZZZZ</name>
<dbReference type="PANTHER" id="PTHR47959:SF10">
    <property type="entry name" value="ATP-DEPENDENT RNA HELICASE RHLB"/>
    <property type="match status" value="1"/>
</dbReference>
<evidence type="ECO:0000313" key="7">
    <source>
        <dbReference type="EMBL" id="SVE24995.1"/>
    </source>
</evidence>
<dbReference type="SUPFAM" id="SSF52540">
    <property type="entry name" value="P-loop containing nucleoside triphosphate hydrolases"/>
    <property type="match status" value="1"/>
</dbReference>
<dbReference type="InterPro" id="IPR050079">
    <property type="entry name" value="DEAD_box_RNA_helicase"/>
</dbReference>
<dbReference type="GO" id="GO:0016787">
    <property type="term" value="F:hydrolase activity"/>
    <property type="evidence" value="ECO:0007669"/>
    <property type="project" value="UniProtKB-KW"/>
</dbReference>
<gene>
    <name evidence="7" type="ORF">METZ01_LOCUS477849</name>
</gene>
<keyword evidence="1" id="KW-0547">Nucleotide-binding</keyword>
<dbReference type="CDD" id="cd00268">
    <property type="entry name" value="DEADc"/>
    <property type="match status" value="1"/>
</dbReference>
<dbReference type="PROSITE" id="PS51195">
    <property type="entry name" value="Q_MOTIF"/>
    <property type="match status" value="1"/>
</dbReference>
<evidence type="ECO:0000256" key="4">
    <source>
        <dbReference type="ARBA" id="ARBA00022840"/>
    </source>
</evidence>
<dbReference type="Pfam" id="PF00270">
    <property type="entry name" value="DEAD"/>
    <property type="match status" value="1"/>
</dbReference>
<dbReference type="InterPro" id="IPR011545">
    <property type="entry name" value="DEAD/DEAH_box_helicase_dom"/>
</dbReference>
<dbReference type="InterPro" id="IPR044742">
    <property type="entry name" value="DEAD/DEAH_RhlB"/>
</dbReference>
<feature type="non-terminal residue" evidence="7">
    <location>
        <position position="135"/>
    </location>
</feature>
<dbReference type="InterPro" id="IPR027417">
    <property type="entry name" value="P-loop_NTPase"/>
</dbReference>
<evidence type="ECO:0000259" key="5">
    <source>
        <dbReference type="PROSITE" id="PS51192"/>
    </source>
</evidence>
<protein>
    <recommendedName>
        <fullName evidence="8">Helicase ATP-binding domain-containing protein</fullName>
    </recommendedName>
</protein>
<dbReference type="AlphaFoldDB" id="A0A383C098"/>
<feature type="domain" description="Helicase ATP-binding" evidence="5">
    <location>
        <begin position="40"/>
        <end position="135"/>
    </location>
</feature>
<sequence>MTDSHLSKLKFDTLELHDEIRRGISAEGFSFCTPIQAYALPIALKASDVAGQAQTGTGKTAAFLIAAYQHVLEKSVDAVTTGQQKQPRIFILAPTRELAIQIAKDAESLGRYTNLKIALAFGGTGYEQQRRTIEA</sequence>
<dbReference type="GO" id="GO:0005524">
    <property type="term" value="F:ATP binding"/>
    <property type="evidence" value="ECO:0007669"/>
    <property type="project" value="UniProtKB-KW"/>
</dbReference>
<accession>A0A383C098</accession>
<reference evidence="7" key="1">
    <citation type="submission" date="2018-05" db="EMBL/GenBank/DDBJ databases">
        <authorList>
            <person name="Lanie J.A."/>
            <person name="Ng W.-L."/>
            <person name="Kazmierczak K.M."/>
            <person name="Andrzejewski T.M."/>
            <person name="Davidsen T.M."/>
            <person name="Wayne K.J."/>
            <person name="Tettelin H."/>
            <person name="Glass J.I."/>
            <person name="Rusch D."/>
            <person name="Podicherti R."/>
            <person name="Tsui H.-C.T."/>
            <person name="Winkler M.E."/>
        </authorList>
    </citation>
    <scope>NUCLEOTIDE SEQUENCE</scope>
</reference>
<organism evidence="7">
    <name type="scientific">marine metagenome</name>
    <dbReference type="NCBI Taxonomy" id="408172"/>
    <lineage>
        <taxon>unclassified sequences</taxon>
        <taxon>metagenomes</taxon>
        <taxon>ecological metagenomes</taxon>
    </lineage>
</organism>
<dbReference type="Gene3D" id="3.40.50.300">
    <property type="entry name" value="P-loop containing nucleotide triphosphate hydrolases"/>
    <property type="match status" value="1"/>
</dbReference>
<evidence type="ECO:0000256" key="2">
    <source>
        <dbReference type="ARBA" id="ARBA00022801"/>
    </source>
</evidence>
<dbReference type="GO" id="GO:0003676">
    <property type="term" value="F:nucleic acid binding"/>
    <property type="evidence" value="ECO:0007669"/>
    <property type="project" value="InterPro"/>
</dbReference>
<dbReference type="GO" id="GO:0005829">
    <property type="term" value="C:cytosol"/>
    <property type="evidence" value="ECO:0007669"/>
    <property type="project" value="TreeGrafter"/>
</dbReference>
<dbReference type="PROSITE" id="PS51192">
    <property type="entry name" value="HELICASE_ATP_BIND_1"/>
    <property type="match status" value="1"/>
</dbReference>
<dbReference type="InterPro" id="IPR014014">
    <property type="entry name" value="RNA_helicase_DEAD_Q_motif"/>
</dbReference>
<dbReference type="GO" id="GO:0003724">
    <property type="term" value="F:RNA helicase activity"/>
    <property type="evidence" value="ECO:0007669"/>
    <property type="project" value="InterPro"/>
</dbReference>
<dbReference type="InterPro" id="IPR014001">
    <property type="entry name" value="Helicase_ATP-bd"/>
</dbReference>
<keyword evidence="2" id="KW-0378">Hydrolase</keyword>
<keyword evidence="4" id="KW-0067">ATP-binding</keyword>
<proteinExistence type="predicted"/>